<evidence type="ECO:0000256" key="2">
    <source>
        <dbReference type="ARBA" id="ARBA00022670"/>
    </source>
</evidence>
<gene>
    <name evidence="5" type="ORF">ACEZDE_12385</name>
</gene>
<evidence type="ECO:0000256" key="1">
    <source>
        <dbReference type="ARBA" id="ARBA00006534"/>
    </source>
</evidence>
<keyword evidence="4" id="KW-0720">Serine protease</keyword>
<keyword evidence="6" id="KW-1185">Reference proteome</keyword>
<dbReference type="InterPro" id="IPR029062">
    <property type="entry name" value="Class_I_gatase-like"/>
</dbReference>
<proteinExistence type="inferred from homology"/>
<dbReference type="RefSeq" id="WP_380535551.1">
    <property type="nucleotide sequence ID" value="NZ_JBHFAB010000007.1"/>
</dbReference>
<comment type="similarity">
    <text evidence="1">Belongs to the peptidase S51 family.</text>
</comment>
<protein>
    <submittedName>
        <fullName evidence="5">Type 1 glutamine amidotransferase-like domain-containing protein</fullName>
    </submittedName>
</protein>
<dbReference type="Pfam" id="PF03575">
    <property type="entry name" value="Peptidase_S51"/>
    <property type="match status" value="1"/>
</dbReference>
<dbReference type="InterPro" id="IPR005320">
    <property type="entry name" value="Peptidase_S51"/>
</dbReference>
<sequence>MNTAPGRVVLLGGGFSNDPDTVLDDYVLGLTGRARPRVCFVPTASGDSAGYVERFRSAFGPRDCEPAELPLFRRTEPDLRRFVLSQDVLYVGGGSTANLLAVWRTHGLDEILREAYAAGVLLCGISAGAACWFEACLTDSFGALAPLPDGLGLLPGSMCPHYDSEEHRRPAYRAAVGSGALPPGWALDDGAAALFTDGAPTEVVTRRPGAALYRVTANAEAPYTP</sequence>
<reference evidence="5 6" key="1">
    <citation type="submission" date="2024-09" db="EMBL/GenBank/DDBJ databases">
        <authorList>
            <person name="Lee S.D."/>
        </authorList>
    </citation>
    <scope>NUCLEOTIDE SEQUENCE [LARGE SCALE GENOMIC DNA]</scope>
    <source>
        <strain evidence="5 6">N8-3</strain>
    </source>
</reference>
<comment type="caution">
    <text evidence="5">The sequence shown here is derived from an EMBL/GenBank/DDBJ whole genome shotgun (WGS) entry which is preliminary data.</text>
</comment>
<evidence type="ECO:0000313" key="6">
    <source>
        <dbReference type="Proteomes" id="UP001592531"/>
    </source>
</evidence>
<dbReference type="EMBL" id="JBHFAB010000007">
    <property type="protein sequence ID" value="MFC1417444.1"/>
    <property type="molecule type" value="Genomic_DNA"/>
</dbReference>
<evidence type="ECO:0000256" key="4">
    <source>
        <dbReference type="ARBA" id="ARBA00022825"/>
    </source>
</evidence>
<organism evidence="5 6">
    <name type="scientific">Streptacidiphilus cavernicola</name>
    <dbReference type="NCBI Taxonomy" id="3342716"/>
    <lineage>
        <taxon>Bacteria</taxon>
        <taxon>Bacillati</taxon>
        <taxon>Actinomycetota</taxon>
        <taxon>Actinomycetes</taxon>
        <taxon>Kitasatosporales</taxon>
        <taxon>Streptomycetaceae</taxon>
        <taxon>Streptacidiphilus</taxon>
    </lineage>
</organism>
<dbReference type="PANTHER" id="PTHR20842">
    <property type="entry name" value="PROTEASE S51 ALPHA-ASPARTYL DIPEPTIDASE"/>
    <property type="match status" value="1"/>
</dbReference>
<dbReference type="SUPFAM" id="SSF52317">
    <property type="entry name" value="Class I glutamine amidotransferase-like"/>
    <property type="match status" value="1"/>
</dbReference>
<dbReference type="Proteomes" id="UP001592531">
    <property type="component" value="Unassembled WGS sequence"/>
</dbReference>
<dbReference type="Gene3D" id="3.40.50.880">
    <property type="match status" value="1"/>
</dbReference>
<keyword evidence="3" id="KW-0378">Hydrolase</keyword>
<evidence type="ECO:0000256" key="3">
    <source>
        <dbReference type="ARBA" id="ARBA00022801"/>
    </source>
</evidence>
<evidence type="ECO:0000313" key="5">
    <source>
        <dbReference type="EMBL" id="MFC1417444.1"/>
    </source>
</evidence>
<name>A0ABV6VUK6_9ACTN</name>
<dbReference type="PANTHER" id="PTHR20842:SF0">
    <property type="entry name" value="ALPHA-ASPARTYL DIPEPTIDASE"/>
    <property type="match status" value="1"/>
</dbReference>
<dbReference type="CDD" id="cd03146">
    <property type="entry name" value="GAT1_Peptidase_E"/>
    <property type="match status" value="1"/>
</dbReference>
<accession>A0ABV6VUK6</accession>
<keyword evidence="2" id="KW-0645">Protease</keyword>